<proteinExistence type="predicted"/>
<dbReference type="AlphaFoldDB" id="A0A8X6FW78"/>
<dbReference type="Proteomes" id="UP000887116">
    <property type="component" value="Unassembled WGS sequence"/>
</dbReference>
<dbReference type="EMBL" id="BMAO01023607">
    <property type="protein sequence ID" value="GFQ89817.1"/>
    <property type="molecule type" value="Genomic_DNA"/>
</dbReference>
<gene>
    <name evidence="1" type="ORF">TNCT_22861</name>
</gene>
<keyword evidence="2" id="KW-1185">Reference proteome</keyword>
<comment type="caution">
    <text evidence="1">The sequence shown here is derived from an EMBL/GenBank/DDBJ whole genome shotgun (WGS) entry which is preliminary data.</text>
</comment>
<protein>
    <submittedName>
        <fullName evidence="1">Uncharacterized protein</fullName>
    </submittedName>
</protein>
<organism evidence="1 2">
    <name type="scientific">Trichonephila clavata</name>
    <name type="common">Joro spider</name>
    <name type="synonym">Nephila clavata</name>
    <dbReference type="NCBI Taxonomy" id="2740835"/>
    <lineage>
        <taxon>Eukaryota</taxon>
        <taxon>Metazoa</taxon>
        <taxon>Ecdysozoa</taxon>
        <taxon>Arthropoda</taxon>
        <taxon>Chelicerata</taxon>
        <taxon>Arachnida</taxon>
        <taxon>Araneae</taxon>
        <taxon>Araneomorphae</taxon>
        <taxon>Entelegynae</taxon>
        <taxon>Araneoidea</taxon>
        <taxon>Nephilidae</taxon>
        <taxon>Trichonephila</taxon>
    </lineage>
</organism>
<name>A0A8X6FW78_TRICU</name>
<sequence>MLREWRSVALQTHLQLNKTDSSLNVPLVLGLYRVPCVNPMFPCKNMERLLQGYVGKWDRLAFLSTDRNAKIVKLRLRIKEHG</sequence>
<evidence type="ECO:0000313" key="2">
    <source>
        <dbReference type="Proteomes" id="UP000887116"/>
    </source>
</evidence>
<reference evidence="1" key="1">
    <citation type="submission" date="2020-07" db="EMBL/GenBank/DDBJ databases">
        <title>Multicomponent nature underlies the extraordinary mechanical properties of spider dragline silk.</title>
        <authorList>
            <person name="Kono N."/>
            <person name="Nakamura H."/>
            <person name="Mori M."/>
            <person name="Yoshida Y."/>
            <person name="Ohtoshi R."/>
            <person name="Malay A.D."/>
            <person name="Moran D.A.P."/>
            <person name="Tomita M."/>
            <person name="Numata K."/>
            <person name="Arakawa K."/>
        </authorList>
    </citation>
    <scope>NUCLEOTIDE SEQUENCE</scope>
</reference>
<accession>A0A8X6FW78</accession>
<evidence type="ECO:0000313" key="1">
    <source>
        <dbReference type="EMBL" id="GFQ89817.1"/>
    </source>
</evidence>